<feature type="transmembrane region" description="Helical" evidence="10">
    <location>
        <begin position="93"/>
        <end position="118"/>
    </location>
</feature>
<dbReference type="HAMAP" id="MF_00454">
    <property type="entry name" value="FluC"/>
    <property type="match status" value="1"/>
</dbReference>
<evidence type="ECO:0000256" key="8">
    <source>
        <dbReference type="ARBA" id="ARBA00035585"/>
    </source>
</evidence>
<dbReference type="KEGG" id="psai:C3B54_1177"/>
<evidence type="ECO:0000256" key="9">
    <source>
        <dbReference type="ARBA" id="ARBA00049940"/>
    </source>
</evidence>
<dbReference type="GO" id="GO:0062054">
    <property type="term" value="F:fluoride channel activity"/>
    <property type="evidence" value="ECO:0007669"/>
    <property type="project" value="UniProtKB-UniRule"/>
</dbReference>
<keyword evidence="6 10" id="KW-0407">Ion channel</keyword>
<feature type="transmembrane region" description="Helical" evidence="10">
    <location>
        <begin position="62"/>
        <end position="81"/>
    </location>
</feature>
<keyword evidence="10" id="KW-0813">Transport</keyword>
<feature type="binding site" evidence="10">
    <location>
        <position position="106"/>
    </location>
    <ligand>
        <name>Na(+)</name>
        <dbReference type="ChEBI" id="CHEBI:29101"/>
        <note>structural</note>
    </ligand>
</feature>
<comment type="similarity">
    <text evidence="7 10">Belongs to the fluoride channel Fluc/FEX (TC 1.A.43) family.</text>
</comment>
<dbReference type="EMBL" id="CP026923">
    <property type="protein sequence ID" value="AVG23084.1"/>
    <property type="molecule type" value="Genomic_DNA"/>
</dbReference>
<dbReference type="GO" id="GO:0140114">
    <property type="term" value="P:cellular detoxification of fluoride"/>
    <property type="evidence" value="ECO:0007669"/>
    <property type="project" value="UniProtKB-UniRule"/>
</dbReference>
<dbReference type="GO" id="GO:0005886">
    <property type="term" value="C:plasma membrane"/>
    <property type="evidence" value="ECO:0007669"/>
    <property type="project" value="UniProtKB-SubCell"/>
</dbReference>
<comment type="function">
    <text evidence="9 10">Fluoride-specific ion channel. Important for reducing fluoride concentration in the cell, thus reducing its toxicity.</text>
</comment>
<keyword evidence="2 10" id="KW-1003">Cell membrane</keyword>
<evidence type="ECO:0000256" key="5">
    <source>
        <dbReference type="ARBA" id="ARBA00023136"/>
    </source>
</evidence>
<comment type="catalytic activity">
    <reaction evidence="8">
        <text>fluoride(in) = fluoride(out)</text>
        <dbReference type="Rhea" id="RHEA:76159"/>
        <dbReference type="ChEBI" id="CHEBI:17051"/>
    </reaction>
    <physiologicalReaction direction="left-to-right" evidence="8">
        <dbReference type="Rhea" id="RHEA:76160"/>
    </physiologicalReaction>
</comment>
<dbReference type="PANTHER" id="PTHR28259">
    <property type="entry name" value="FLUORIDE EXPORT PROTEIN 1-RELATED"/>
    <property type="match status" value="1"/>
</dbReference>
<evidence type="ECO:0000256" key="4">
    <source>
        <dbReference type="ARBA" id="ARBA00022989"/>
    </source>
</evidence>
<dbReference type="Pfam" id="PF02537">
    <property type="entry name" value="CRCB"/>
    <property type="match status" value="1"/>
</dbReference>
<dbReference type="InterPro" id="IPR003691">
    <property type="entry name" value="FluC"/>
</dbReference>
<proteinExistence type="inferred from homology"/>
<evidence type="ECO:0000256" key="3">
    <source>
        <dbReference type="ARBA" id="ARBA00022692"/>
    </source>
</evidence>
<sequence>MSGLSIGATPDGEPSSPRRDSGQATAPTGLLTALAIAIGGALGALARVGLSEWFGADASSTSTLVITLGINTVGAFALGLLRRPQALRPTGFLYSGLTVGFLGAFTTWSAVMVQLAVLHGGGHWMLGIGYLFLTLVLGLTAAWWGLRSGVAKTKVAS</sequence>
<reference evidence="12 13" key="1">
    <citation type="submission" date="2018-02" db="EMBL/GenBank/DDBJ databases">
        <title>Complete genome of the streamlined marine actinobacterium Pontimonas salivibrio CL-TW6 adapted to coastal planktonic lifestype.</title>
        <authorList>
            <person name="Cho B.C."/>
            <person name="Hardies S.C."/>
            <person name="Jang G.I."/>
            <person name="Hwang C.Y."/>
        </authorList>
    </citation>
    <scope>NUCLEOTIDE SEQUENCE [LARGE SCALE GENOMIC DNA]</scope>
    <source>
        <strain evidence="12 13">CL-TW6</strain>
    </source>
</reference>
<gene>
    <name evidence="10" type="primary">fluC</name>
    <name evidence="10" type="synonym">crcB</name>
    <name evidence="12" type="ORF">C3B54_1177</name>
</gene>
<keyword evidence="10" id="KW-0915">Sodium</keyword>
<keyword evidence="5 10" id="KW-0472">Membrane</keyword>
<keyword evidence="3 10" id="KW-0812">Transmembrane</keyword>
<dbReference type="AlphaFoldDB" id="A0A2L2BN45"/>
<keyword evidence="13" id="KW-1185">Reference proteome</keyword>
<evidence type="ECO:0000313" key="12">
    <source>
        <dbReference type="EMBL" id="AVG23084.1"/>
    </source>
</evidence>
<dbReference type="GO" id="GO:0046872">
    <property type="term" value="F:metal ion binding"/>
    <property type="evidence" value="ECO:0007669"/>
    <property type="project" value="UniProtKB-KW"/>
</dbReference>
<evidence type="ECO:0000256" key="7">
    <source>
        <dbReference type="ARBA" id="ARBA00035120"/>
    </source>
</evidence>
<evidence type="ECO:0000256" key="6">
    <source>
        <dbReference type="ARBA" id="ARBA00023303"/>
    </source>
</evidence>
<evidence type="ECO:0000256" key="1">
    <source>
        <dbReference type="ARBA" id="ARBA00004651"/>
    </source>
</evidence>
<dbReference type="Proteomes" id="UP000243077">
    <property type="component" value="Chromosome"/>
</dbReference>
<dbReference type="PANTHER" id="PTHR28259:SF1">
    <property type="entry name" value="FLUORIDE EXPORT PROTEIN 1-RELATED"/>
    <property type="match status" value="1"/>
</dbReference>
<evidence type="ECO:0000256" key="11">
    <source>
        <dbReference type="SAM" id="MobiDB-lite"/>
    </source>
</evidence>
<evidence type="ECO:0000256" key="10">
    <source>
        <dbReference type="HAMAP-Rule" id="MF_00454"/>
    </source>
</evidence>
<feature type="binding site" evidence="10">
    <location>
        <position position="103"/>
    </location>
    <ligand>
        <name>Na(+)</name>
        <dbReference type="ChEBI" id="CHEBI:29101"/>
        <note>structural</note>
    </ligand>
</feature>
<evidence type="ECO:0000313" key="13">
    <source>
        <dbReference type="Proteomes" id="UP000243077"/>
    </source>
</evidence>
<protein>
    <recommendedName>
        <fullName evidence="10">Fluoride-specific ion channel FluC</fullName>
    </recommendedName>
</protein>
<keyword evidence="10" id="KW-0406">Ion transport</keyword>
<feature type="transmembrane region" description="Helical" evidence="10">
    <location>
        <begin position="124"/>
        <end position="146"/>
    </location>
</feature>
<evidence type="ECO:0000256" key="2">
    <source>
        <dbReference type="ARBA" id="ARBA00022475"/>
    </source>
</evidence>
<feature type="transmembrane region" description="Helical" evidence="10">
    <location>
        <begin position="28"/>
        <end position="50"/>
    </location>
</feature>
<keyword evidence="10" id="KW-0479">Metal-binding</keyword>
<comment type="subcellular location">
    <subcellularLocation>
        <location evidence="1 10">Cell membrane</location>
        <topology evidence="1 10">Multi-pass membrane protein</topology>
    </subcellularLocation>
</comment>
<dbReference type="OrthoDB" id="4408652at2"/>
<keyword evidence="4 10" id="KW-1133">Transmembrane helix</keyword>
<organism evidence="12 13">
    <name type="scientific">Pontimonas salivibrio</name>
    <dbReference type="NCBI Taxonomy" id="1159327"/>
    <lineage>
        <taxon>Bacteria</taxon>
        <taxon>Bacillati</taxon>
        <taxon>Actinomycetota</taxon>
        <taxon>Actinomycetes</taxon>
        <taxon>Micrococcales</taxon>
        <taxon>Microbacteriaceae</taxon>
        <taxon>Pontimonas</taxon>
    </lineage>
</organism>
<feature type="region of interest" description="Disordered" evidence="11">
    <location>
        <begin position="1"/>
        <end position="23"/>
    </location>
</feature>
<comment type="activity regulation">
    <text evidence="10">Na(+) is not transported, but it plays an essential structural role and its presence is essential for fluoride channel function.</text>
</comment>
<accession>A0A2L2BN45</accession>
<dbReference type="RefSeq" id="WP_158665442.1">
    <property type="nucleotide sequence ID" value="NZ_CP026923.1"/>
</dbReference>
<name>A0A2L2BN45_9MICO</name>